<dbReference type="EnsemblPlants" id="Pp3c1_8151V3.1">
    <property type="protein sequence ID" value="PAC:32967346.CDS.1"/>
    <property type="gene ID" value="Pp3c1_8151"/>
</dbReference>
<sequence>MFLQLYVRFPLGGDYRLAKDWDPDAVPDVCKVGCRYSLLTDIGAILVRVFSKCLEQLDSFPSLEEQGRTSKHSRQIITATSDISQSVTDKHGRLLQIRRCRGFYR</sequence>
<dbReference type="EMBL" id="ABEU02000001">
    <property type="protein sequence ID" value="PNR61949.1"/>
    <property type="molecule type" value="Genomic_DNA"/>
</dbReference>
<reference evidence="1 3" key="1">
    <citation type="journal article" date="2008" name="Science">
        <title>The Physcomitrella genome reveals evolutionary insights into the conquest of land by plants.</title>
        <authorList>
            <person name="Rensing S."/>
            <person name="Lang D."/>
            <person name="Zimmer A."/>
            <person name="Terry A."/>
            <person name="Salamov A."/>
            <person name="Shapiro H."/>
            <person name="Nishiyama T."/>
            <person name="Perroud P.-F."/>
            <person name="Lindquist E."/>
            <person name="Kamisugi Y."/>
            <person name="Tanahashi T."/>
            <person name="Sakakibara K."/>
            <person name="Fujita T."/>
            <person name="Oishi K."/>
            <person name="Shin-I T."/>
            <person name="Kuroki Y."/>
            <person name="Toyoda A."/>
            <person name="Suzuki Y."/>
            <person name="Hashimoto A."/>
            <person name="Yamaguchi K."/>
            <person name="Sugano A."/>
            <person name="Kohara Y."/>
            <person name="Fujiyama A."/>
            <person name="Anterola A."/>
            <person name="Aoki S."/>
            <person name="Ashton N."/>
            <person name="Barbazuk W.B."/>
            <person name="Barker E."/>
            <person name="Bennetzen J."/>
            <person name="Bezanilla M."/>
            <person name="Blankenship R."/>
            <person name="Cho S.H."/>
            <person name="Dutcher S."/>
            <person name="Estelle M."/>
            <person name="Fawcett J.A."/>
            <person name="Gundlach H."/>
            <person name="Hanada K."/>
            <person name="Heyl A."/>
            <person name="Hicks K.A."/>
            <person name="Hugh J."/>
            <person name="Lohr M."/>
            <person name="Mayer K."/>
            <person name="Melkozernov A."/>
            <person name="Murata T."/>
            <person name="Nelson D."/>
            <person name="Pils B."/>
            <person name="Prigge M."/>
            <person name="Reiss B."/>
            <person name="Renner T."/>
            <person name="Rombauts S."/>
            <person name="Rushton P."/>
            <person name="Sanderfoot A."/>
            <person name="Schween G."/>
            <person name="Shiu S.-H."/>
            <person name="Stueber K."/>
            <person name="Theodoulou F.L."/>
            <person name="Tu H."/>
            <person name="Van de Peer Y."/>
            <person name="Verrier P.J."/>
            <person name="Waters E."/>
            <person name="Wood A."/>
            <person name="Yang L."/>
            <person name="Cove D."/>
            <person name="Cuming A."/>
            <person name="Hasebe M."/>
            <person name="Lucas S."/>
            <person name="Mishler D.B."/>
            <person name="Reski R."/>
            <person name="Grigoriev I."/>
            <person name="Quatrano R.S."/>
            <person name="Boore J.L."/>
        </authorList>
    </citation>
    <scope>NUCLEOTIDE SEQUENCE [LARGE SCALE GENOMIC DNA]</scope>
    <source>
        <strain evidence="2 3">cv. Gransden 2004</strain>
    </source>
</reference>
<reference evidence="2" key="3">
    <citation type="submission" date="2020-12" db="UniProtKB">
        <authorList>
            <consortium name="EnsemblPlants"/>
        </authorList>
    </citation>
    <scope>IDENTIFICATION</scope>
</reference>
<protein>
    <submittedName>
        <fullName evidence="1 2">Uncharacterized protein</fullName>
    </submittedName>
</protein>
<reference evidence="1 3" key="2">
    <citation type="journal article" date="2018" name="Plant J.">
        <title>The Physcomitrella patens chromosome-scale assembly reveals moss genome structure and evolution.</title>
        <authorList>
            <person name="Lang D."/>
            <person name="Ullrich K.K."/>
            <person name="Murat F."/>
            <person name="Fuchs J."/>
            <person name="Jenkins J."/>
            <person name="Haas F.B."/>
            <person name="Piednoel M."/>
            <person name="Gundlach H."/>
            <person name="Van Bel M."/>
            <person name="Meyberg R."/>
            <person name="Vives C."/>
            <person name="Morata J."/>
            <person name="Symeonidi A."/>
            <person name="Hiss M."/>
            <person name="Muchero W."/>
            <person name="Kamisugi Y."/>
            <person name="Saleh O."/>
            <person name="Blanc G."/>
            <person name="Decker E.L."/>
            <person name="van Gessel N."/>
            <person name="Grimwood J."/>
            <person name="Hayes R.D."/>
            <person name="Graham S.W."/>
            <person name="Gunter L.E."/>
            <person name="McDaniel S.F."/>
            <person name="Hoernstein S.N.W."/>
            <person name="Larsson A."/>
            <person name="Li F.W."/>
            <person name="Perroud P.F."/>
            <person name="Phillips J."/>
            <person name="Ranjan P."/>
            <person name="Rokshar D.S."/>
            <person name="Rothfels C.J."/>
            <person name="Schneider L."/>
            <person name="Shu S."/>
            <person name="Stevenson D.W."/>
            <person name="Thummler F."/>
            <person name="Tillich M."/>
            <person name="Villarreal Aguilar J.C."/>
            <person name="Widiez T."/>
            <person name="Wong G.K."/>
            <person name="Wymore A."/>
            <person name="Zhang Y."/>
            <person name="Zimmer A.D."/>
            <person name="Quatrano R.S."/>
            <person name="Mayer K.F.X."/>
            <person name="Goodstein D."/>
            <person name="Casacuberta J.M."/>
            <person name="Vandepoele K."/>
            <person name="Reski R."/>
            <person name="Cuming A.C."/>
            <person name="Tuskan G.A."/>
            <person name="Maumus F."/>
            <person name="Salse J."/>
            <person name="Schmutz J."/>
            <person name="Rensing S.A."/>
        </authorList>
    </citation>
    <scope>NUCLEOTIDE SEQUENCE [LARGE SCALE GENOMIC DNA]</scope>
    <source>
        <strain evidence="2 3">cv. Gransden 2004</strain>
    </source>
</reference>
<dbReference type="Gramene" id="Pp3c1_8151V3.1">
    <property type="protein sequence ID" value="PAC:32967346.CDS.1"/>
    <property type="gene ID" value="Pp3c1_8151"/>
</dbReference>
<proteinExistence type="predicted"/>
<evidence type="ECO:0000313" key="3">
    <source>
        <dbReference type="Proteomes" id="UP000006727"/>
    </source>
</evidence>
<dbReference type="AlphaFoldDB" id="A0A2K1L7D4"/>
<accession>A0A2K1L7D4</accession>
<evidence type="ECO:0000313" key="1">
    <source>
        <dbReference type="EMBL" id="PNR61949.1"/>
    </source>
</evidence>
<keyword evidence="3" id="KW-1185">Reference proteome</keyword>
<dbReference type="Proteomes" id="UP000006727">
    <property type="component" value="Chromosome 1"/>
</dbReference>
<name>A0A2K1L7D4_PHYPA</name>
<gene>
    <name evidence="1" type="ORF">PHYPA_000373</name>
</gene>
<organism evidence="1">
    <name type="scientific">Physcomitrium patens</name>
    <name type="common">Spreading-leaved earth moss</name>
    <name type="synonym">Physcomitrella patens</name>
    <dbReference type="NCBI Taxonomy" id="3218"/>
    <lineage>
        <taxon>Eukaryota</taxon>
        <taxon>Viridiplantae</taxon>
        <taxon>Streptophyta</taxon>
        <taxon>Embryophyta</taxon>
        <taxon>Bryophyta</taxon>
        <taxon>Bryophytina</taxon>
        <taxon>Bryopsida</taxon>
        <taxon>Funariidae</taxon>
        <taxon>Funariales</taxon>
        <taxon>Funariaceae</taxon>
        <taxon>Physcomitrium</taxon>
    </lineage>
</organism>
<evidence type="ECO:0000313" key="2">
    <source>
        <dbReference type="EnsemblPlants" id="PAC:32967346.CDS.1"/>
    </source>
</evidence>
<dbReference type="InParanoid" id="A0A2K1L7D4"/>